<evidence type="ECO:0000256" key="21">
    <source>
        <dbReference type="ARBA" id="ARBA00053025"/>
    </source>
</evidence>
<feature type="binding site" evidence="27">
    <location>
        <begin position="83"/>
        <end position="85"/>
    </location>
    <ligand>
        <name>substrate</name>
    </ligand>
</feature>
<dbReference type="GO" id="GO:0005730">
    <property type="term" value="C:nucleolus"/>
    <property type="evidence" value="ECO:0007669"/>
    <property type="project" value="UniProtKB-SubCell"/>
</dbReference>
<evidence type="ECO:0000256" key="9">
    <source>
        <dbReference type="ARBA" id="ARBA00023004"/>
    </source>
</evidence>
<evidence type="ECO:0000256" key="17">
    <source>
        <dbReference type="ARBA" id="ARBA00051755"/>
    </source>
</evidence>
<dbReference type="EC" id="1.14.11.33" evidence="23"/>
<dbReference type="OMA" id="TQHHWQH"/>
<evidence type="ECO:0000256" key="3">
    <source>
        <dbReference type="ARBA" id="ARBA00004642"/>
    </source>
</evidence>
<proteinExistence type="predicted"/>
<dbReference type="GO" id="GO:0051747">
    <property type="term" value="F:cytosine C-5 DNA demethylase activity"/>
    <property type="evidence" value="ECO:0007669"/>
    <property type="project" value="TreeGrafter"/>
</dbReference>
<organism evidence="30 31">
    <name type="scientific">Lottia gigantea</name>
    <name type="common">Giant owl limpet</name>
    <dbReference type="NCBI Taxonomy" id="225164"/>
    <lineage>
        <taxon>Eukaryota</taxon>
        <taxon>Metazoa</taxon>
        <taxon>Spiralia</taxon>
        <taxon>Lophotrochozoa</taxon>
        <taxon>Mollusca</taxon>
        <taxon>Gastropoda</taxon>
        <taxon>Patellogastropoda</taxon>
        <taxon>Lottioidea</taxon>
        <taxon>Lottiidae</taxon>
        <taxon>Lottia</taxon>
    </lineage>
</organism>
<protein>
    <recommendedName>
        <fullName evidence="24">DNA oxidative demethylase ALKBH2</fullName>
        <ecNumber evidence="23">1.14.11.33</ecNumber>
    </recommendedName>
    <alternativeName>
        <fullName evidence="25">Alkylated DNA repair protein alkB homolog 2</fullName>
    </alternativeName>
    <alternativeName>
        <fullName evidence="26">Alpha-ketoglutarate-dependent dioxygenase alkB homolog 2</fullName>
    </alternativeName>
</protein>
<keyword evidence="9" id="KW-0408">Iron</keyword>
<keyword evidence="8" id="KW-0560">Oxidoreductase</keyword>
<evidence type="ECO:0000256" key="27">
    <source>
        <dbReference type="PIRSR" id="PIRSR632852-1"/>
    </source>
</evidence>
<dbReference type="PROSITE" id="PS51471">
    <property type="entry name" value="FE2OG_OXY"/>
    <property type="match status" value="1"/>
</dbReference>
<dbReference type="AlphaFoldDB" id="V4A217"/>
<keyword evidence="5" id="KW-0227">DNA damage</keyword>
<dbReference type="InterPro" id="IPR032852">
    <property type="entry name" value="ALKBH2"/>
</dbReference>
<feature type="binding site" evidence="27">
    <location>
        <position position="230"/>
    </location>
    <ligand>
        <name>2-oxoglutarate</name>
        <dbReference type="ChEBI" id="CHEBI:16810"/>
    </ligand>
</feature>
<comment type="catalytic activity">
    <reaction evidence="16">
        <text>a 3,N(4)-etheno-2'-deoxycytidine in double-stranded DNA + 2-oxoglutarate + O2 + H2O = a 2'-deoxycytidine in double-stranded DNA + glyoxal + succinate + CO2</text>
        <dbReference type="Rhea" id="RHEA:70467"/>
        <dbReference type="Rhea" id="RHEA-COMP:17070"/>
        <dbReference type="Rhea" id="RHEA-COMP:17905"/>
        <dbReference type="ChEBI" id="CHEBI:15377"/>
        <dbReference type="ChEBI" id="CHEBI:15379"/>
        <dbReference type="ChEBI" id="CHEBI:16526"/>
        <dbReference type="ChEBI" id="CHEBI:16810"/>
        <dbReference type="ChEBI" id="CHEBI:30031"/>
        <dbReference type="ChEBI" id="CHEBI:34779"/>
        <dbReference type="ChEBI" id="CHEBI:85452"/>
        <dbReference type="ChEBI" id="CHEBI:189585"/>
    </reaction>
    <physiologicalReaction direction="left-to-right" evidence="16">
        <dbReference type="Rhea" id="RHEA:70468"/>
    </physiologicalReaction>
</comment>
<dbReference type="RefSeq" id="XP_009051704.1">
    <property type="nucleotide sequence ID" value="XM_009053456.1"/>
</dbReference>
<accession>V4A217</accession>
<keyword evidence="4" id="KW-0479">Metal-binding</keyword>
<evidence type="ECO:0000256" key="13">
    <source>
        <dbReference type="ARBA" id="ARBA00051165"/>
    </source>
</evidence>
<dbReference type="FunFam" id="2.60.120.590:FF:000004">
    <property type="entry name" value="DNA oxidative demethylase ALKBH2"/>
    <property type="match status" value="1"/>
</dbReference>
<evidence type="ECO:0000256" key="7">
    <source>
        <dbReference type="ARBA" id="ARBA00022964"/>
    </source>
</evidence>
<feature type="binding site" evidence="27">
    <location>
        <position position="155"/>
    </location>
    <ligand>
        <name>substrate</name>
    </ligand>
</feature>
<evidence type="ECO:0000256" key="22">
    <source>
        <dbReference type="ARBA" id="ARBA00062909"/>
    </source>
</evidence>
<keyword evidence="6" id="KW-0460">Magnesium</keyword>
<feature type="binding site" evidence="27">
    <location>
        <begin position="103"/>
        <end position="105"/>
    </location>
    <ligand>
        <name>substrate</name>
    </ligand>
</feature>
<comment type="catalytic activity">
    <reaction evidence="13">
        <text>an N(3)-methyl-2'-deoxycytidine in single-stranded DNA + 2-oxoglutarate + O2 = a 2'-deoxycytidine in single-stranded DNA + formaldehyde + succinate + CO2 + H(+)</text>
        <dbReference type="Rhea" id="RHEA:70435"/>
        <dbReference type="Rhea" id="RHEA-COMP:12846"/>
        <dbReference type="Rhea" id="RHEA-COMP:17894"/>
        <dbReference type="ChEBI" id="CHEBI:15378"/>
        <dbReference type="ChEBI" id="CHEBI:15379"/>
        <dbReference type="ChEBI" id="CHEBI:16526"/>
        <dbReference type="ChEBI" id="CHEBI:16810"/>
        <dbReference type="ChEBI" id="CHEBI:16842"/>
        <dbReference type="ChEBI" id="CHEBI:30031"/>
        <dbReference type="ChEBI" id="CHEBI:85452"/>
        <dbReference type="ChEBI" id="CHEBI:139075"/>
    </reaction>
    <physiologicalReaction direction="left-to-right" evidence="13">
        <dbReference type="Rhea" id="RHEA:70436"/>
    </physiologicalReaction>
</comment>
<dbReference type="InterPro" id="IPR037151">
    <property type="entry name" value="AlkB-like_sf"/>
</dbReference>
<keyword evidence="11" id="KW-0539">Nucleus</keyword>
<dbReference type="Gene3D" id="2.60.120.590">
    <property type="entry name" value="Alpha-ketoglutarate-dependent dioxygenase AlkB-like"/>
    <property type="match status" value="1"/>
</dbReference>
<evidence type="ECO:0000313" key="30">
    <source>
        <dbReference type="EMBL" id="ESO97863.1"/>
    </source>
</evidence>
<dbReference type="Pfam" id="PF13532">
    <property type="entry name" value="2OG-FeII_Oxy_2"/>
    <property type="match status" value="1"/>
</dbReference>
<evidence type="ECO:0000256" key="15">
    <source>
        <dbReference type="ARBA" id="ARBA00051376"/>
    </source>
</evidence>
<evidence type="ECO:0000256" key="14">
    <source>
        <dbReference type="ARBA" id="ARBA00051189"/>
    </source>
</evidence>
<dbReference type="GO" id="GO:0008198">
    <property type="term" value="F:ferrous iron binding"/>
    <property type="evidence" value="ECO:0007669"/>
    <property type="project" value="TreeGrafter"/>
</dbReference>
<dbReference type="GeneID" id="20229782"/>
<evidence type="ECO:0000256" key="4">
    <source>
        <dbReference type="ARBA" id="ARBA00022723"/>
    </source>
</evidence>
<evidence type="ECO:0000256" key="20">
    <source>
        <dbReference type="ARBA" id="ARBA00052800"/>
    </source>
</evidence>
<evidence type="ECO:0000256" key="25">
    <source>
        <dbReference type="ARBA" id="ARBA00077989"/>
    </source>
</evidence>
<keyword evidence="10" id="KW-0234">DNA repair</keyword>
<dbReference type="InterPro" id="IPR005123">
    <property type="entry name" value="Oxoglu/Fe-dep_dioxygenase_dom"/>
</dbReference>
<evidence type="ECO:0000256" key="12">
    <source>
        <dbReference type="ARBA" id="ARBA00051010"/>
    </source>
</evidence>
<comment type="catalytic activity">
    <reaction evidence="18">
        <text>a 3,N(4)-etheno-2'-deoxycytidine in single-stranded DNA + 2-oxoglutarate + O2 + H2O = a 2'-deoxycytidine in single-stranded DNA + glyoxal + succinate + CO2</text>
        <dbReference type="Rhea" id="RHEA:70471"/>
        <dbReference type="Rhea" id="RHEA-COMP:12846"/>
        <dbReference type="Rhea" id="RHEA-COMP:17906"/>
        <dbReference type="ChEBI" id="CHEBI:15377"/>
        <dbReference type="ChEBI" id="CHEBI:15379"/>
        <dbReference type="ChEBI" id="CHEBI:16526"/>
        <dbReference type="ChEBI" id="CHEBI:16810"/>
        <dbReference type="ChEBI" id="CHEBI:30031"/>
        <dbReference type="ChEBI" id="CHEBI:34779"/>
        <dbReference type="ChEBI" id="CHEBI:85452"/>
        <dbReference type="ChEBI" id="CHEBI:189585"/>
    </reaction>
    <physiologicalReaction direction="left-to-right" evidence="18">
        <dbReference type="Rhea" id="RHEA:70472"/>
    </physiologicalReaction>
</comment>
<evidence type="ECO:0000256" key="28">
    <source>
        <dbReference type="SAM" id="MobiDB-lite"/>
    </source>
</evidence>
<gene>
    <name evidence="30" type="ORF">LOTGIDRAFT_103779</name>
</gene>
<feature type="binding site" evidence="27">
    <location>
        <position position="236"/>
    </location>
    <ligand>
        <name>2-oxoglutarate</name>
        <dbReference type="ChEBI" id="CHEBI:16810"/>
    </ligand>
</feature>
<evidence type="ECO:0000256" key="23">
    <source>
        <dbReference type="ARBA" id="ARBA00066725"/>
    </source>
</evidence>
<keyword evidence="31" id="KW-1185">Reference proteome</keyword>
<evidence type="ECO:0000313" key="31">
    <source>
        <dbReference type="Proteomes" id="UP000030746"/>
    </source>
</evidence>
<feature type="region of interest" description="Disordered" evidence="28">
    <location>
        <begin position="1"/>
        <end position="22"/>
    </location>
</feature>
<evidence type="ECO:0000256" key="1">
    <source>
        <dbReference type="ARBA" id="ARBA00001954"/>
    </source>
</evidence>
<dbReference type="InterPro" id="IPR027450">
    <property type="entry name" value="AlkB-like"/>
</dbReference>
<dbReference type="KEGG" id="lgi:LOTGIDRAFT_103779"/>
<feature type="binding site" evidence="27">
    <location>
        <position position="142"/>
    </location>
    <ligand>
        <name>2-oxoglutarate</name>
        <dbReference type="ChEBI" id="CHEBI:16810"/>
    </ligand>
</feature>
<comment type="cofactor">
    <cofactor evidence="1">
        <name>Fe(2+)</name>
        <dbReference type="ChEBI" id="CHEBI:29033"/>
    </cofactor>
</comment>
<feature type="binding site" evidence="27">
    <location>
        <position position="218"/>
    </location>
    <ligand>
        <name>2-oxoglutarate</name>
        <dbReference type="ChEBI" id="CHEBI:16810"/>
    </ligand>
</feature>
<dbReference type="OrthoDB" id="445341at2759"/>
<evidence type="ECO:0000256" key="24">
    <source>
        <dbReference type="ARBA" id="ARBA00072134"/>
    </source>
</evidence>
<evidence type="ECO:0000256" key="16">
    <source>
        <dbReference type="ARBA" id="ARBA00051434"/>
    </source>
</evidence>
<comment type="catalytic activity">
    <reaction evidence="21">
        <text>a methylated nucleobase within DNA + 2-oxoglutarate + O2 = a nucleobase within DNA + formaldehyde + succinate + CO2</text>
        <dbReference type="Rhea" id="RHEA:30299"/>
        <dbReference type="Rhea" id="RHEA-COMP:12192"/>
        <dbReference type="Rhea" id="RHEA-COMP:12193"/>
        <dbReference type="ChEBI" id="CHEBI:15379"/>
        <dbReference type="ChEBI" id="CHEBI:16526"/>
        <dbReference type="ChEBI" id="CHEBI:16810"/>
        <dbReference type="ChEBI" id="CHEBI:16842"/>
        <dbReference type="ChEBI" id="CHEBI:30031"/>
        <dbReference type="ChEBI" id="CHEBI:32875"/>
        <dbReference type="ChEBI" id="CHEBI:64428"/>
        <dbReference type="EC" id="1.14.11.33"/>
    </reaction>
    <physiologicalReaction direction="left-to-right" evidence="21">
        <dbReference type="Rhea" id="RHEA:30300"/>
    </physiologicalReaction>
</comment>
<dbReference type="CTD" id="20229782"/>
<comment type="catalytic activity">
    <reaction evidence="12">
        <text>an N(1)-methyl-2'-deoxyadenosine in single-stranded DNA + 2-oxoglutarate + O2 = a 2'-deoxyadenosine in single-stranded DNA + formaldehyde + succinate + CO2 + H(+)</text>
        <dbReference type="Rhea" id="RHEA:70447"/>
        <dbReference type="Rhea" id="RHEA-COMP:17895"/>
        <dbReference type="Rhea" id="RHEA-COMP:17896"/>
        <dbReference type="ChEBI" id="CHEBI:15378"/>
        <dbReference type="ChEBI" id="CHEBI:15379"/>
        <dbReference type="ChEBI" id="CHEBI:16526"/>
        <dbReference type="ChEBI" id="CHEBI:16810"/>
        <dbReference type="ChEBI" id="CHEBI:16842"/>
        <dbReference type="ChEBI" id="CHEBI:30031"/>
        <dbReference type="ChEBI" id="CHEBI:90615"/>
        <dbReference type="ChEBI" id="CHEBI:139096"/>
    </reaction>
    <physiologicalReaction direction="left-to-right" evidence="12">
        <dbReference type="Rhea" id="RHEA:70448"/>
    </physiologicalReaction>
</comment>
<dbReference type="STRING" id="225164.V4A217"/>
<evidence type="ECO:0000256" key="26">
    <source>
        <dbReference type="ARBA" id="ARBA00081727"/>
    </source>
</evidence>
<evidence type="ECO:0000256" key="10">
    <source>
        <dbReference type="ARBA" id="ARBA00023204"/>
    </source>
</evidence>
<reference evidence="30 31" key="1">
    <citation type="journal article" date="2013" name="Nature">
        <title>Insights into bilaterian evolution from three spiralian genomes.</title>
        <authorList>
            <person name="Simakov O."/>
            <person name="Marletaz F."/>
            <person name="Cho S.J."/>
            <person name="Edsinger-Gonzales E."/>
            <person name="Havlak P."/>
            <person name="Hellsten U."/>
            <person name="Kuo D.H."/>
            <person name="Larsson T."/>
            <person name="Lv J."/>
            <person name="Arendt D."/>
            <person name="Savage R."/>
            <person name="Osoegawa K."/>
            <person name="de Jong P."/>
            <person name="Grimwood J."/>
            <person name="Chapman J.A."/>
            <person name="Shapiro H."/>
            <person name="Aerts A."/>
            <person name="Otillar R.P."/>
            <person name="Terry A.Y."/>
            <person name="Boore J.L."/>
            <person name="Grigoriev I.V."/>
            <person name="Lindberg D.R."/>
            <person name="Seaver E.C."/>
            <person name="Weisblat D.A."/>
            <person name="Putnam N.H."/>
            <person name="Rokhsar D.S."/>
        </authorList>
    </citation>
    <scope>NUCLEOTIDE SEQUENCE [LARGE SCALE GENOMIC DNA]</scope>
</reference>
<keyword evidence="7" id="KW-0223">Dioxygenase</keyword>
<dbReference type="HOGENOM" id="CLU_048788_5_0_1"/>
<feature type="binding site" evidence="27">
    <location>
        <position position="140"/>
    </location>
    <ligand>
        <name>2-oxoglutarate</name>
        <dbReference type="ChEBI" id="CHEBI:16810"/>
    </ligand>
</feature>
<name>V4A217_LOTGI</name>
<dbReference type="SUPFAM" id="SSF51197">
    <property type="entry name" value="Clavaminate synthase-like"/>
    <property type="match status" value="1"/>
</dbReference>
<evidence type="ECO:0000256" key="5">
    <source>
        <dbReference type="ARBA" id="ARBA00022763"/>
    </source>
</evidence>
<evidence type="ECO:0000259" key="29">
    <source>
        <dbReference type="PROSITE" id="PS51471"/>
    </source>
</evidence>
<comment type="catalytic activity">
    <reaction evidence="20">
        <text>an N(1)-methyl-2'-deoxyadenosine in double-stranded DNA + 2-oxoglutarate + O2 = a 2'-deoxyadenosine in double-stranded DNA + formaldehyde + succinate + CO2 + H(+)</text>
        <dbReference type="Rhea" id="RHEA:70443"/>
        <dbReference type="Rhea" id="RHEA-COMP:14236"/>
        <dbReference type="Rhea" id="RHEA-COMP:17897"/>
        <dbReference type="ChEBI" id="CHEBI:15378"/>
        <dbReference type="ChEBI" id="CHEBI:15379"/>
        <dbReference type="ChEBI" id="CHEBI:16526"/>
        <dbReference type="ChEBI" id="CHEBI:16810"/>
        <dbReference type="ChEBI" id="CHEBI:16842"/>
        <dbReference type="ChEBI" id="CHEBI:30031"/>
        <dbReference type="ChEBI" id="CHEBI:90615"/>
        <dbReference type="ChEBI" id="CHEBI:139096"/>
    </reaction>
    <physiologicalReaction direction="left-to-right" evidence="20">
        <dbReference type="Rhea" id="RHEA:70444"/>
    </physiologicalReaction>
</comment>
<feature type="domain" description="Fe2OG dioxygenase" evidence="29">
    <location>
        <begin position="133"/>
        <end position="239"/>
    </location>
</feature>
<dbReference type="GO" id="GO:0006307">
    <property type="term" value="P:DNA alkylation repair"/>
    <property type="evidence" value="ECO:0007669"/>
    <property type="project" value="TreeGrafter"/>
</dbReference>
<dbReference type="EMBL" id="KB201304">
    <property type="protein sequence ID" value="ESO97863.1"/>
    <property type="molecule type" value="Genomic_DNA"/>
</dbReference>
<comment type="subunit">
    <text evidence="22">Interacts with PCNA homotrimer; this interaction is enhanced during the S-phase of the cell cycle. Interacts with nucleolar proteins NCL, UBTF and NPM1. Interacts with XRCC5-XRCC6 heterodimer.</text>
</comment>
<comment type="catalytic activity">
    <reaction evidence="17">
        <text>a 1,N(2)-etheno-2'-deoxyguanosine in double-stranded DNA + 2-oxoglutarate + O2 + H2O = a 2'-deoxyguanosine in double-stranded DNA + glyoxal + succinate + CO2</text>
        <dbReference type="Rhea" id="RHEA:70487"/>
        <dbReference type="Rhea" id="RHEA-COMP:17910"/>
        <dbReference type="Rhea" id="RHEA-COMP:17912"/>
        <dbReference type="ChEBI" id="CHEBI:15377"/>
        <dbReference type="ChEBI" id="CHEBI:15379"/>
        <dbReference type="ChEBI" id="CHEBI:16526"/>
        <dbReference type="ChEBI" id="CHEBI:16810"/>
        <dbReference type="ChEBI" id="CHEBI:30031"/>
        <dbReference type="ChEBI" id="CHEBI:34779"/>
        <dbReference type="ChEBI" id="CHEBI:85445"/>
        <dbReference type="ChEBI" id="CHEBI:189586"/>
    </reaction>
    <physiologicalReaction direction="left-to-right" evidence="17">
        <dbReference type="Rhea" id="RHEA:70488"/>
    </physiologicalReaction>
</comment>
<feature type="binding site" evidence="27">
    <location>
        <position position="234"/>
    </location>
    <ligand>
        <name>2-oxoglutarate</name>
        <dbReference type="ChEBI" id="CHEBI:16810"/>
    </ligand>
</feature>
<comment type="catalytic activity">
    <reaction evidence="19">
        <text>a 1,N(6)-etheno-2'-deoxyadenosine in double-stranded DNA + 2-oxoglutarate + O2 + H2O = a 2'-deoxyadenosine in double-stranded DNA + glyoxal + succinate + CO2</text>
        <dbReference type="Rhea" id="RHEA:70463"/>
        <dbReference type="Rhea" id="RHEA-COMP:17897"/>
        <dbReference type="Rhea" id="RHEA-COMP:17903"/>
        <dbReference type="ChEBI" id="CHEBI:15377"/>
        <dbReference type="ChEBI" id="CHEBI:15379"/>
        <dbReference type="ChEBI" id="CHEBI:16526"/>
        <dbReference type="ChEBI" id="CHEBI:16810"/>
        <dbReference type="ChEBI" id="CHEBI:30031"/>
        <dbReference type="ChEBI" id="CHEBI:34779"/>
        <dbReference type="ChEBI" id="CHEBI:90615"/>
        <dbReference type="ChEBI" id="CHEBI:189583"/>
    </reaction>
    <physiologicalReaction direction="left-to-right" evidence="19">
        <dbReference type="Rhea" id="RHEA:70464"/>
    </physiologicalReaction>
</comment>
<sequence length="241" mass="28174">MDLFVVKTKRKRADSQSESSGSKKFKSYEKSECNVIDFKKFRLENLSCDYGILYSKREADNLLKECEKILCYNEGKLAKICLFGKWHNIPRKQVAHGDEGLSYKFSGNSIPARPWLPLLENIRDDITRQTGYKFNFVLINRYKDGSDYMGEHKDDEKDLEADHPIASLSLGQARDFIFKHQDSRGKNSTRRDIPPLKLVLQHGGLLMMNYPTNSYWYHSLPCRKKLFNVRINMTFRKMVVK</sequence>
<evidence type="ECO:0000256" key="11">
    <source>
        <dbReference type="ARBA" id="ARBA00023242"/>
    </source>
</evidence>
<evidence type="ECO:0000256" key="18">
    <source>
        <dbReference type="ARBA" id="ARBA00052597"/>
    </source>
</evidence>
<dbReference type="PANTHER" id="PTHR31573">
    <property type="entry name" value="ALPHA-KETOGLUTARATE-DEPENDENT DIOXYGENASE ALKB HOMOLOG 2"/>
    <property type="match status" value="1"/>
</dbReference>
<comment type="catalytic activity">
    <reaction evidence="14">
        <text>a 1,N(6)-etheno-2'-deoxyadenosine in single-stranded DNA + 2-oxoglutarate + O2 + H2O = a 2'-deoxyadenosine in single-stranded DNA + glyoxal + succinate + CO2</text>
        <dbReference type="Rhea" id="RHEA:70459"/>
        <dbReference type="Rhea" id="RHEA-COMP:17896"/>
        <dbReference type="Rhea" id="RHEA-COMP:17904"/>
        <dbReference type="ChEBI" id="CHEBI:15377"/>
        <dbReference type="ChEBI" id="CHEBI:15379"/>
        <dbReference type="ChEBI" id="CHEBI:16526"/>
        <dbReference type="ChEBI" id="CHEBI:16810"/>
        <dbReference type="ChEBI" id="CHEBI:30031"/>
        <dbReference type="ChEBI" id="CHEBI:34779"/>
        <dbReference type="ChEBI" id="CHEBI:90615"/>
        <dbReference type="ChEBI" id="CHEBI:189583"/>
    </reaction>
    <physiologicalReaction direction="left-to-right" evidence="14">
        <dbReference type="Rhea" id="RHEA:70460"/>
    </physiologicalReaction>
</comment>
<comment type="subcellular location">
    <subcellularLocation>
        <location evidence="2">Nucleus</location>
        <location evidence="2">Nucleolus</location>
    </subcellularLocation>
    <subcellularLocation>
        <location evidence="3">Nucleus</location>
        <location evidence="3">Nucleoplasm</location>
    </subcellularLocation>
</comment>
<evidence type="ECO:0000256" key="2">
    <source>
        <dbReference type="ARBA" id="ARBA00004604"/>
    </source>
</evidence>
<dbReference type="GO" id="GO:0035516">
    <property type="term" value="F:broad specificity oxidative DNA demethylase activity"/>
    <property type="evidence" value="ECO:0007669"/>
    <property type="project" value="UniProtKB-EC"/>
</dbReference>
<comment type="catalytic activity">
    <reaction evidence="15">
        <text>an N(3)-methyl-2'-deoxycytidine in double-stranded DNA + 2-oxoglutarate + O2 = a 2'-deoxycytidine in double-stranded DNA + formaldehyde + succinate + CO2 + H(+)</text>
        <dbReference type="Rhea" id="RHEA:70439"/>
        <dbReference type="Rhea" id="RHEA-COMP:14237"/>
        <dbReference type="Rhea" id="RHEA-COMP:17070"/>
        <dbReference type="ChEBI" id="CHEBI:15378"/>
        <dbReference type="ChEBI" id="CHEBI:15379"/>
        <dbReference type="ChEBI" id="CHEBI:16526"/>
        <dbReference type="ChEBI" id="CHEBI:16810"/>
        <dbReference type="ChEBI" id="CHEBI:16842"/>
        <dbReference type="ChEBI" id="CHEBI:30031"/>
        <dbReference type="ChEBI" id="CHEBI:85452"/>
        <dbReference type="ChEBI" id="CHEBI:139075"/>
    </reaction>
    <physiologicalReaction direction="left-to-right" evidence="15">
        <dbReference type="Rhea" id="RHEA:70440"/>
    </physiologicalReaction>
</comment>
<evidence type="ECO:0000256" key="19">
    <source>
        <dbReference type="ARBA" id="ARBA00052627"/>
    </source>
</evidence>
<dbReference type="GO" id="GO:0005654">
    <property type="term" value="C:nucleoplasm"/>
    <property type="evidence" value="ECO:0007669"/>
    <property type="project" value="UniProtKB-SubCell"/>
</dbReference>
<evidence type="ECO:0000256" key="6">
    <source>
        <dbReference type="ARBA" id="ARBA00022842"/>
    </source>
</evidence>
<feature type="binding site" evidence="27">
    <location>
        <position position="152"/>
    </location>
    <ligand>
        <name>2-oxoglutarate</name>
        <dbReference type="ChEBI" id="CHEBI:16810"/>
    </ligand>
</feature>
<evidence type="ECO:0000256" key="8">
    <source>
        <dbReference type="ARBA" id="ARBA00023002"/>
    </source>
</evidence>
<dbReference type="Proteomes" id="UP000030746">
    <property type="component" value="Unassembled WGS sequence"/>
</dbReference>
<dbReference type="PANTHER" id="PTHR31573:SF1">
    <property type="entry name" value="DNA OXIDATIVE DEMETHYLASE ALKBH2"/>
    <property type="match status" value="1"/>
</dbReference>